<protein>
    <recommendedName>
        <fullName evidence="1">HTH cro/C1-type domain-containing protein</fullName>
    </recommendedName>
</protein>
<comment type="caution">
    <text evidence="2">The sequence shown here is derived from an EMBL/GenBank/DDBJ whole genome shotgun (WGS) entry which is preliminary data.</text>
</comment>
<organism evidence="2 3">
    <name type="scientific">Actinotalea fermentans</name>
    <dbReference type="NCBI Taxonomy" id="43671"/>
    <lineage>
        <taxon>Bacteria</taxon>
        <taxon>Bacillati</taxon>
        <taxon>Actinomycetota</taxon>
        <taxon>Actinomycetes</taxon>
        <taxon>Micrococcales</taxon>
        <taxon>Cellulomonadaceae</taxon>
        <taxon>Actinotalea</taxon>
    </lineage>
</organism>
<name>A0A511YU40_9CELL</name>
<accession>A0A511YU40</accession>
<dbReference type="EMBL" id="BJYK01000001">
    <property type="protein sequence ID" value="GEN78713.1"/>
    <property type="molecule type" value="Genomic_DNA"/>
</dbReference>
<proteinExistence type="predicted"/>
<dbReference type="GO" id="GO:0003677">
    <property type="term" value="F:DNA binding"/>
    <property type="evidence" value="ECO:0007669"/>
    <property type="project" value="InterPro"/>
</dbReference>
<keyword evidence="3" id="KW-1185">Reference proteome</keyword>
<dbReference type="AlphaFoldDB" id="A0A511YU40"/>
<gene>
    <name evidence="2" type="ORF">AFE02nite_04470</name>
</gene>
<feature type="domain" description="HTH cro/C1-type" evidence="1">
    <location>
        <begin position="19"/>
        <end position="66"/>
    </location>
</feature>
<dbReference type="PROSITE" id="PS50943">
    <property type="entry name" value="HTH_CROC1"/>
    <property type="match status" value="1"/>
</dbReference>
<reference evidence="2 3" key="1">
    <citation type="submission" date="2019-07" db="EMBL/GenBank/DDBJ databases">
        <title>Whole genome shotgun sequence of Actinotalea fermentans NBRC 105374.</title>
        <authorList>
            <person name="Hosoyama A."/>
            <person name="Uohara A."/>
            <person name="Ohji S."/>
            <person name="Ichikawa N."/>
        </authorList>
    </citation>
    <scope>NUCLEOTIDE SEQUENCE [LARGE SCALE GENOMIC DNA]</scope>
    <source>
        <strain evidence="2 3">NBRC 105374</strain>
    </source>
</reference>
<evidence type="ECO:0000313" key="2">
    <source>
        <dbReference type="EMBL" id="GEN78713.1"/>
    </source>
</evidence>
<dbReference type="CDD" id="cd00093">
    <property type="entry name" value="HTH_XRE"/>
    <property type="match status" value="1"/>
</dbReference>
<dbReference type="InterPro" id="IPR010982">
    <property type="entry name" value="Lambda_DNA-bd_dom_sf"/>
</dbReference>
<evidence type="ECO:0000259" key="1">
    <source>
        <dbReference type="PROSITE" id="PS50943"/>
    </source>
</evidence>
<dbReference type="InterPro" id="IPR001387">
    <property type="entry name" value="Cro/C1-type_HTH"/>
</dbReference>
<sequence length="93" mass="10137">MTSAQTYLALAVQHFLADKGMSQAEFAARIGARPSDLSRRLAGDRPFEDRDVPRLAAGLGVTPRELIDKAKALGWQSTQSAVRAKIQQIRDGD</sequence>
<dbReference type="Gene3D" id="1.10.260.40">
    <property type="entry name" value="lambda repressor-like DNA-binding domains"/>
    <property type="match status" value="1"/>
</dbReference>
<dbReference type="SMART" id="SM00530">
    <property type="entry name" value="HTH_XRE"/>
    <property type="match status" value="1"/>
</dbReference>
<dbReference type="Pfam" id="PF13560">
    <property type="entry name" value="HTH_31"/>
    <property type="match status" value="1"/>
</dbReference>
<evidence type="ECO:0000313" key="3">
    <source>
        <dbReference type="Proteomes" id="UP000321484"/>
    </source>
</evidence>
<dbReference type="SUPFAM" id="SSF47413">
    <property type="entry name" value="lambda repressor-like DNA-binding domains"/>
    <property type="match status" value="1"/>
</dbReference>
<dbReference type="Proteomes" id="UP000321484">
    <property type="component" value="Unassembled WGS sequence"/>
</dbReference>
<dbReference type="RefSeq" id="WP_034244669.1">
    <property type="nucleotide sequence ID" value="NZ_BJYK01000001.1"/>
</dbReference>